<dbReference type="FunFam" id="3.30.1460.20:FF:000007">
    <property type="entry name" value="Arp2/3 complex 34 kDa subunit"/>
    <property type="match status" value="1"/>
</dbReference>
<dbReference type="EMBL" id="CACRZD030000015">
    <property type="protein sequence ID" value="CAA6671556.1"/>
    <property type="molecule type" value="Genomic_DNA"/>
</dbReference>
<dbReference type="PANTHER" id="PTHR12058">
    <property type="entry name" value="ARP2/3 COMPLEX 34 KDA SUBUNIT"/>
    <property type="match status" value="1"/>
</dbReference>
<dbReference type="GO" id="GO:0030041">
    <property type="term" value="P:actin filament polymerization"/>
    <property type="evidence" value="ECO:0007669"/>
    <property type="project" value="InterPro"/>
</dbReference>
<dbReference type="AlphaFoldDB" id="A0A7I8JN32"/>
<dbReference type="InterPro" id="IPR034666">
    <property type="entry name" value="ARPC2/4"/>
</dbReference>
<accession>A0A7I8JN32</accession>
<comment type="function">
    <text evidence="9">Functions as actin-binding component of the Arp2/3 complex which is involved in regulation of actin polymerization and together with an activating nucleation-promoting factor (NPF) mediates the formation of branched actin networks. Seems to contact the mother actin filament. Arp2/3 complex plays a critical role in the control of cell morphogenesis via the modulation of cell polarity development.</text>
</comment>
<gene>
    <name evidence="11" type="ORF">SI7747_15017964</name>
</gene>
<comment type="subcellular location">
    <subcellularLocation>
        <location evidence="2">Cell projection</location>
    </subcellularLocation>
    <subcellularLocation>
        <location evidence="1 10">Cytoplasm</location>
        <location evidence="1 10">Cytoskeleton</location>
    </subcellularLocation>
</comment>
<dbReference type="SUPFAM" id="SSF69645">
    <property type="entry name" value="Arp2/3 complex subunits"/>
    <property type="match status" value="2"/>
</dbReference>
<dbReference type="GO" id="GO:0051015">
    <property type="term" value="F:actin filament binding"/>
    <property type="evidence" value="ECO:0007669"/>
    <property type="project" value="TreeGrafter"/>
</dbReference>
<dbReference type="EMBL" id="LR743602">
    <property type="protein sequence ID" value="CAA2632342.1"/>
    <property type="molecule type" value="Genomic_DNA"/>
</dbReference>
<evidence type="ECO:0000256" key="8">
    <source>
        <dbReference type="ARBA" id="ARBA00029755"/>
    </source>
</evidence>
<reference evidence="11 12" key="1">
    <citation type="submission" date="2019-12" db="EMBL/GenBank/DDBJ databases">
        <authorList>
            <person name="Scholz U."/>
            <person name="Mascher M."/>
            <person name="Fiebig A."/>
        </authorList>
    </citation>
    <scope>NUCLEOTIDE SEQUENCE</scope>
</reference>
<evidence type="ECO:0000256" key="10">
    <source>
        <dbReference type="RuleBase" id="RU364015"/>
    </source>
</evidence>
<dbReference type="Gene3D" id="3.30.1460.20">
    <property type="match status" value="2"/>
</dbReference>
<evidence type="ECO:0000313" key="12">
    <source>
        <dbReference type="Proteomes" id="UP001189122"/>
    </source>
</evidence>
<organism evidence="11">
    <name type="scientific">Spirodela intermedia</name>
    <name type="common">Intermediate duckweed</name>
    <dbReference type="NCBI Taxonomy" id="51605"/>
    <lineage>
        <taxon>Eukaryota</taxon>
        <taxon>Viridiplantae</taxon>
        <taxon>Streptophyta</taxon>
        <taxon>Embryophyta</taxon>
        <taxon>Tracheophyta</taxon>
        <taxon>Spermatophyta</taxon>
        <taxon>Magnoliopsida</taxon>
        <taxon>Liliopsida</taxon>
        <taxon>Araceae</taxon>
        <taxon>Lemnoideae</taxon>
        <taxon>Spirodela</taxon>
    </lineage>
</organism>
<sequence>MLLQSSSRFLLKILESRAYSGPEKGVDLDCHSVEFDDVRYHIQFSVKSPQLMLISVSLPTPPPETVFIAGLPFGAIEAVKAAYGGVVQILDPPKDGYNLTMKLNLSKLPANEEQRHAVLVKISSVRELVLGAPLKVILKHLASKTVAPNVDSFVALVHRPKESYFVIPQADRVTIVYPMRFMDSVDTVLAMSFLQEFVEARRTAGLNNAPSCAWSLSPPPELKGAPADALAVNAGFVTFVILPSHVESGKLDRTVWCLSTFHAYVSYHVKSSEAFMHTRMRRRVESLIQALDRAKPDAEKTQTKGQEKSFKQLLLQSINQEGGTDEHGRT</sequence>
<comment type="similarity">
    <text evidence="3 10">Belongs to the ARPC2 family.</text>
</comment>
<keyword evidence="5 10" id="KW-0009">Actin-binding</keyword>
<keyword evidence="6 10" id="KW-0206">Cytoskeleton</keyword>
<evidence type="ECO:0000256" key="5">
    <source>
        <dbReference type="ARBA" id="ARBA00023203"/>
    </source>
</evidence>
<dbReference type="GO" id="GO:0034314">
    <property type="term" value="P:Arp2/3 complex-mediated actin nucleation"/>
    <property type="evidence" value="ECO:0007669"/>
    <property type="project" value="InterPro"/>
</dbReference>
<protein>
    <recommendedName>
        <fullName evidence="8 10">Arp2/3 complex 34 kDa subunit</fullName>
    </recommendedName>
</protein>
<evidence type="ECO:0000256" key="1">
    <source>
        <dbReference type="ARBA" id="ARBA00004245"/>
    </source>
</evidence>
<dbReference type="GO" id="GO:0005200">
    <property type="term" value="F:structural constituent of cytoskeleton"/>
    <property type="evidence" value="ECO:0007669"/>
    <property type="project" value="TreeGrafter"/>
</dbReference>
<keyword evidence="4 10" id="KW-0963">Cytoplasm</keyword>
<evidence type="ECO:0000256" key="3">
    <source>
        <dbReference type="ARBA" id="ARBA00007192"/>
    </source>
</evidence>
<dbReference type="Pfam" id="PF04045">
    <property type="entry name" value="P34-Arc"/>
    <property type="match status" value="1"/>
</dbReference>
<evidence type="ECO:0000256" key="2">
    <source>
        <dbReference type="ARBA" id="ARBA00004316"/>
    </source>
</evidence>
<comment type="subunit">
    <text evidence="10">Component of the Arp2/3 complex.</text>
</comment>
<dbReference type="GO" id="GO:0042995">
    <property type="term" value="C:cell projection"/>
    <property type="evidence" value="ECO:0007669"/>
    <property type="project" value="UniProtKB-SubCell"/>
</dbReference>
<keyword evidence="12" id="KW-1185">Reference proteome</keyword>
<evidence type="ECO:0000256" key="7">
    <source>
        <dbReference type="ARBA" id="ARBA00023273"/>
    </source>
</evidence>
<dbReference type="Proteomes" id="UP001189122">
    <property type="component" value="Unassembled WGS sequence"/>
</dbReference>
<keyword evidence="7" id="KW-0966">Cell projection</keyword>
<dbReference type="PANTHER" id="PTHR12058:SF0">
    <property type="entry name" value="ACTIN-RELATED PROTEIN 2_3 COMPLEX SUBUNIT 2"/>
    <property type="match status" value="1"/>
</dbReference>
<evidence type="ECO:0000256" key="9">
    <source>
        <dbReference type="ARBA" id="ARBA00056923"/>
    </source>
</evidence>
<proteinExistence type="inferred from homology"/>
<dbReference type="InterPro" id="IPR007188">
    <property type="entry name" value="ARPC2"/>
</dbReference>
<name>A0A7I8JN32_SPIIN</name>
<evidence type="ECO:0000256" key="4">
    <source>
        <dbReference type="ARBA" id="ARBA00022490"/>
    </source>
</evidence>
<evidence type="ECO:0000313" key="11">
    <source>
        <dbReference type="EMBL" id="CAA2632342.1"/>
    </source>
</evidence>
<dbReference type="FunFam" id="3.30.1460.20:FF:000006">
    <property type="entry name" value="Arp2/3 complex 34 kDa subunit"/>
    <property type="match status" value="1"/>
</dbReference>
<evidence type="ECO:0000256" key="6">
    <source>
        <dbReference type="ARBA" id="ARBA00023212"/>
    </source>
</evidence>
<dbReference type="GO" id="GO:0005885">
    <property type="term" value="C:Arp2/3 protein complex"/>
    <property type="evidence" value="ECO:0007669"/>
    <property type="project" value="InterPro"/>
</dbReference>